<evidence type="ECO:0000313" key="12">
    <source>
        <dbReference type="Proteomes" id="UP001362311"/>
    </source>
</evidence>
<dbReference type="GO" id="GO:0034707">
    <property type="term" value="C:chloride channel complex"/>
    <property type="evidence" value="ECO:0007669"/>
    <property type="project" value="UniProtKB-KW"/>
</dbReference>
<keyword evidence="2" id="KW-0813">Transport</keyword>
<protein>
    <submittedName>
        <fullName evidence="11">Chloride channel protein</fullName>
    </submittedName>
</protein>
<dbReference type="Gene3D" id="1.10.3080.10">
    <property type="entry name" value="Clc chloride channel"/>
    <property type="match status" value="1"/>
</dbReference>
<dbReference type="AlphaFoldDB" id="A0ABD5JZC3"/>
<keyword evidence="8" id="KW-0868">Chloride</keyword>
<dbReference type="PANTHER" id="PTHR43427">
    <property type="entry name" value="CHLORIDE CHANNEL PROTEIN CLC-E"/>
    <property type="match status" value="1"/>
</dbReference>
<dbReference type="SUPFAM" id="SSF81340">
    <property type="entry name" value="Clc chloride channel"/>
    <property type="match status" value="1"/>
</dbReference>
<dbReference type="GO" id="GO:0005254">
    <property type="term" value="F:chloride channel activity"/>
    <property type="evidence" value="ECO:0007669"/>
    <property type="project" value="UniProtKB-KW"/>
</dbReference>
<dbReference type="EMBL" id="JBBHKQ010000002">
    <property type="protein sequence ID" value="MEJ5902067.1"/>
    <property type="molecule type" value="Genomic_DNA"/>
</dbReference>
<dbReference type="PANTHER" id="PTHR43427:SF6">
    <property type="entry name" value="CHLORIDE CHANNEL PROTEIN CLC-E"/>
    <property type="match status" value="1"/>
</dbReference>
<evidence type="ECO:0000313" key="11">
    <source>
        <dbReference type="EMBL" id="MEJ5902067.1"/>
    </source>
</evidence>
<keyword evidence="5" id="KW-0406">Ion transport</keyword>
<dbReference type="InterPro" id="IPR014743">
    <property type="entry name" value="Cl-channel_core"/>
</dbReference>
<dbReference type="InterPro" id="IPR001807">
    <property type="entry name" value="ClC"/>
</dbReference>
<evidence type="ECO:0000256" key="2">
    <source>
        <dbReference type="ARBA" id="ARBA00022448"/>
    </source>
</evidence>
<dbReference type="Proteomes" id="UP001362311">
    <property type="component" value="Unassembled WGS sequence"/>
</dbReference>
<keyword evidence="9" id="KW-0407">Ion channel</keyword>
<reference evidence="11 12" key="1">
    <citation type="submission" date="2024-03" db="EMBL/GenBank/DDBJ databases">
        <title>Reference genomes for the five species model microbial community.</title>
        <authorList>
            <person name="Padfield D."/>
        </authorList>
    </citation>
    <scope>NUCLEOTIDE SEQUENCE [LARGE SCALE GENOMIC DNA]</scope>
    <source>
        <strain evidence="11 12">AB1</strain>
    </source>
</reference>
<evidence type="ECO:0000256" key="6">
    <source>
        <dbReference type="ARBA" id="ARBA00023136"/>
    </source>
</evidence>
<gene>
    <name evidence="11" type="ORF">WIX40_18370</name>
</gene>
<name>A0ABD5JZC3_9HYPH</name>
<feature type="transmembrane region" description="Helical" evidence="10">
    <location>
        <begin position="126"/>
        <end position="145"/>
    </location>
</feature>
<comment type="subcellular location">
    <subcellularLocation>
        <location evidence="1">Membrane</location>
        <topology evidence="1">Multi-pass membrane protein</topology>
    </subcellularLocation>
</comment>
<keyword evidence="7" id="KW-0869">Chloride channel</keyword>
<proteinExistence type="predicted"/>
<comment type="caution">
    <text evidence="11">The sequence shown here is derived from an EMBL/GenBank/DDBJ whole genome shotgun (WGS) entry which is preliminary data.</text>
</comment>
<evidence type="ECO:0000256" key="3">
    <source>
        <dbReference type="ARBA" id="ARBA00022692"/>
    </source>
</evidence>
<feature type="transmembrane region" description="Helical" evidence="10">
    <location>
        <begin position="63"/>
        <end position="81"/>
    </location>
</feature>
<evidence type="ECO:0000256" key="9">
    <source>
        <dbReference type="ARBA" id="ARBA00023303"/>
    </source>
</evidence>
<feature type="transmembrane region" description="Helical" evidence="10">
    <location>
        <begin position="88"/>
        <end position="106"/>
    </location>
</feature>
<keyword evidence="3 10" id="KW-0812">Transmembrane</keyword>
<feature type="transmembrane region" description="Helical" evidence="10">
    <location>
        <begin position="39"/>
        <end position="57"/>
    </location>
</feature>
<keyword evidence="6 10" id="KW-0472">Membrane</keyword>
<dbReference type="Pfam" id="PF00654">
    <property type="entry name" value="Voltage_CLC"/>
    <property type="match status" value="1"/>
</dbReference>
<evidence type="ECO:0000256" key="1">
    <source>
        <dbReference type="ARBA" id="ARBA00004141"/>
    </source>
</evidence>
<dbReference type="InterPro" id="IPR050368">
    <property type="entry name" value="ClC-type_chloride_channel"/>
</dbReference>
<sequence>MTISSLTICRAFVCNASRLLGAGCASIQQLLDGSMTMKAIALLLVVKAAVWLIALGSGTSGGVLAPLLLLGGALGGLIEQFLSGGAGFWAMIGMAGILSGAMRAPLTSTIFAVELTGHFVALPETIAASVSAYAVSVLILNRSILTEKIARRGRHILQ</sequence>
<evidence type="ECO:0000256" key="7">
    <source>
        <dbReference type="ARBA" id="ARBA00023173"/>
    </source>
</evidence>
<accession>A0ABD5JZC3</accession>
<dbReference type="RefSeq" id="WP_339441279.1">
    <property type="nucleotide sequence ID" value="NZ_JBBHKQ010000002.1"/>
</dbReference>
<keyword evidence="4 10" id="KW-1133">Transmembrane helix</keyword>
<evidence type="ECO:0000256" key="5">
    <source>
        <dbReference type="ARBA" id="ARBA00023065"/>
    </source>
</evidence>
<evidence type="ECO:0000256" key="4">
    <source>
        <dbReference type="ARBA" id="ARBA00022989"/>
    </source>
</evidence>
<evidence type="ECO:0000256" key="8">
    <source>
        <dbReference type="ARBA" id="ARBA00023214"/>
    </source>
</evidence>
<organism evidence="11 12">
    <name type="scientific">Ochrobactrum teleogrylli</name>
    <dbReference type="NCBI Taxonomy" id="2479765"/>
    <lineage>
        <taxon>Bacteria</taxon>
        <taxon>Pseudomonadati</taxon>
        <taxon>Pseudomonadota</taxon>
        <taxon>Alphaproteobacteria</taxon>
        <taxon>Hyphomicrobiales</taxon>
        <taxon>Brucellaceae</taxon>
        <taxon>Brucella/Ochrobactrum group</taxon>
        <taxon>Ochrobactrum</taxon>
    </lineage>
</organism>
<evidence type="ECO:0000256" key="10">
    <source>
        <dbReference type="SAM" id="Phobius"/>
    </source>
</evidence>